<sequence>MPLPSYQLQLWRRNMEDTAQRFKLRLSRHSPWSYVALFAVFSGFSYVRDVSSVFHNKLTGEAKIILYSPIGFTSTSTTPFPEDVDVGTTPTTPINYPFSPHEHDHGPPLLKADPEKQEAVVNAFKYAWKAYESHAFGSDEYHSVSHRGSNFSSDGGVGYTIVDALDTMYLMGTPLRPEYERAKEWVANELSFNRRGNFITFETTIRVLGGLLSICHLTSTAKAPEAQIYLSKTLDLASRMFPVFPPVPPNTAKPGQNQGILPAKFVNLADRQGLPSGASIAEVATLQLEFKYAAELSKLAGTGKGNEEWWFAAERVMSTVRDALKKSKYGAGGLAPIFMDTQTGDFQDTSEIRLGSNGDSYYEYLLKQYLQTARTELVYKDMYSQAMQGIHDHLVKKTAKKGLTYIAPLTPKPGPKGVLTWQNGNRQEHLVCFLAGSLMLGATTVHSTTGKVSVPPARDELSKDGWRDWNTGVELLEGCMRTHETRTGLSPEIAAFGVDPDDSKSDRDWYIEGNARGGNPPYDARYMLRPETKYRDYSWKIFQAIETYCRIPLDTGGGYATVLNVDSRDAEGGGKVRMDDKQETFFLSETLKYIYLTFSDSTLLPLDEIVFNTEFNHIQNLYIHGVSQAPHQPTELFLFGLQDSSLVEPLIESFVRASLVGGQLYVFESPESGIIGAELAFGPGQVALGSEEQKEQGFNQLMDKVNEDVRRWFTGYFVDEMLHSMHEPVYGPGVQHDNYHIQLLGVLPEHQGKGIGKALLQHVEAKAKSENLDVVLETPEPEKVAFYQKMGYETQGNGFVKHPTFPEPLKVYGLRKRL</sequence>
<comment type="pathway">
    <text evidence="2">Protein modification; protein glycosylation.</text>
</comment>
<keyword evidence="4" id="KW-0479">Metal-binding</keyword>
<evidence type="ECO:0000256" key="7">
    <source>
        <dbReference type="ARBA" id="ARBA00023157"/>
    </source>
</evidence>
<evidence type="ECO:0000256" key="5">
    <source>
        <dbReference type="ARBA" id="ARBA00022801"/>
    </source>
</evidence>
<evidence type="ECO:0000256" key="2">
    <source>
        <dbReference type="ARBA" id="ARBA00004922"/>
    </source>
</evidence>
<evidence type="ECO:0000313" key="13">
    <source>
        <dbReference type="Proteomes" id="UP001437256"/>
    </source>
</evidence>
<comment type="catalytic activity">
    <reaction evidence="8">
        <text>N(4)-(alpha-D-Man-(1-&gt;2)-alpha-D-Man-(1-&gt;2)-alpha-D-Man-(1-&gt;3)-[alpha-D-Man-(1-&gt;3)-[alpha-D-Man-(1-&gt;2)-alpha-D-Man-(1-&gt;6)]-alpha-D-Man-(1-&gt;6)]-beta-D-Man-(1-&gt;4)-beta-D-GlcNAc-(1-&gt;4)-beta-D-GlcNAc)-L-asparaginyl-[protein] (N-glucan mannose isomer 8A1,2,3B1,3) + 3 H2O = N(4)-(alpha-D-Man-(1-&gt;3)-[alpha-D-Man-(1-&gt;3)-[alpha-D-Man-(1-&gt;6)]-alpha-D-Man-(1-&gt;6)]-beta-D-Man-(1-&gt;4)-beta-D-GlcNAc-(1-&gt;4)-beta-D-GlcNAc)-L-asparaginyl-[protein] (N-glucan mannose isomer 5A1,2) + 3 beta-D-mannose</text>
        <dbReference type="Rhea" id="RHEA:56028"/>
        <dbReference type="Rhea" id="RHEA-COMP:14358"/>
        <dbReference type="Rhea" id="RHEA-COMP:14367"/>
        <dbReference type="ChEBI" id="CHEBI:15377"/>
        <dbReference type="ChEBI" id="CHEBI:28563"/>
        <dbReference type="ChEBI" id="CHEBI:59087"/>
        <dbReference type="ChEBI" id="CHEBI:60628"/>
        <dbReference type="EC" id="3.2.1.113"/>
    </reaction>
</comment>
<dbReference type="InterPro" id="IPR000182">
    <property type="entry name" value="GNAT_dom"/>
</dbReference>
<dbReference type="PANTHER" id="PTHR11742">
    <property type="entry name" value="MANNOSYL-OLIGOSACCHARIDE ALPHA-1,2-MANNOSIDASE-RELATED"/>
    <property type="match status" value="1"/>
</dbReference>
<keyword evidence="10 12" id="KW-0326">Glycosidase</keyword>
<comment type="cofactor">
    <cofactor evidence="1">
        <name>Ca(2+)</name>
        <dbReference type="ChEBI" id="CHEBI:29108"/>
    </cofactor>
</comment>
<keyword evidence="7" id="KW-1015">Disulfide bond</keyword>
<reference evidence="12 13" key="1">
    <citation type="submission" date="2024-05" db="EMBL/GenBank/DDBJ databases">
        <title>A draft genome resource for the thread blight pathogen Marasmius tenuissimus strain MS-2.</title>
        <authorList>
            <person name="Yulfo-Soto G.E."/>
            <person name="Baruah I.K."/>
            <person name="Amoako-Attah I."/>
            <person name="Bukari Y."/>
            <person name="Meinhardt L.W."/>
            <person name="Bailey B.A."/>
            <person name="Cohen S.P."/>
        </authorList>
    </citation>
    <scope>NUCLEOTIDE SEQUENCE [LARGE SCALE GENOMIC DNA]</scope>
    <source>
        <strain evidence="12 13">MS-2</strain>
    </source>
</reference>
<evidence type="ECO:0000256" key="1">
    <source>
        <dbReference type="ARBA" id="ARBA00001913"/>
    </source>
</evidence>
<dbReference type="PRINTS" id="PR00747">
    <property type="entry name" value="GLYHDRLASE47"/>
</dbReference>
<feature type="domain" description="N-acetyltransferase" evidence="11">
    <location>
        <begin position="730"/>
        <end position="818"/>
    </location>
</feature>
<dbReference type="InterPro" id="IPR036026">
    <property type="entry name" value="Seven-hairpin_glycosidases"/>
</dbReference>
<name>A0ABR2ZYG0_9AGAR</name>
<evidence type="ECO:0000256" key="4">
    <source>
        <dbReference type="ARBA" id="ARBA00022723"/>
    </source>
</evidence>
<dbReference type="InterPro" id="IPR016181">
    <property type="entry name" value="Acyl_CoA_acyltransferase"/>
</dbReference>
<evidence type="ECO:0000256" key="8">
    <source>
        <dbReference type="ARBA" id="ARBA00047669"/>
    </source>
</evidence>
<comment type="similarity">
    <text evidence="3 10">Belongs to the glycosyl hydrolase 47 family.</text>
</comment>
<dbReference type="Gene3D" id="1.50.10.10">
    <property type="match status" value="1"/>
</dbReference>
<gene>
    <name evidence="12" type="primary">MNS1_1</name>
    <name evidence="12" type="ORF">AAF712_006951</name>
</gene>
<accession>A0ABR2ZYG0</accession>
<dbReference type="EMBL" id="JBBXMP010000039">
    <property type="protein sequence ID" value="KAL0066119.1"/>
    <property type="molecule type" value="Genomic_DNA"/>
</dbReference>
<evidence type="ECO:0000259" key="11">
    <source>
        <dbReference type="PROSITE" id="PS51186"/>
    </source>
</evidence>
<dbReference type="PROSITE" id="PS51186">
    <property type="entry name" value="GNAT"/>
    <property type="match status" value="1"/>
</dbReference>
<dbReference type="SUPFAM" id="SSF48225">
    <property type="entry name" value="Seven-hairpin glycosidases"/>
    <property type="match status" value="1"/>
</dbReference>
<dbReference type="Gene3D" id="3.40.630.30">
    <property type="match status" value="1"/>
</dbReference>
<dbReference type="InterPro" id="IPR001382">
    <property type="entry name" value="Glyco_hydro_47"/>
</dbReference>
<comment type="caution">
    <text evidence="12">The sequence shown here is derived from an EMBL/GenBank/DDBJ whole genome shotgun (WGS) entry which is preliminary data.</text>
</comment>
<evidence type="ECO:0000313" key="12">
    <source>
        <dbReference type="EMBL" id="KAL0066119.1"/>
    </source>
</evidence>
<keyword evidence="13" id="KW-1185">Reference proteome</keyword>
<protein>
    <recommendedName>
        <fullName evidence="10">alpha-1,2-Mannosidase</fullName>
        <ecNumber evidence="10">3.2.1.-</ecNumber>
    </recommendedName>
</protein>
<dbReference type="GO" id="GO:0004571">
    <property type="term" value="F:mannosyl-oligosaccharide 1,2-alpha-mannosidase activity"/>
    <property type="evidence" value="ECO:0007669"/>
    <property type="project" value="UniProtKB-EC"/>
</dbReference>
<dbReference type="Pfam" id="PF13508">
    <property type="entry name" value="Acetyltransf_7"/>
    <property type="match status" value="1"/>
</dbReference>
<keyword evidence="5 10" id="KW-0378">Hydrolase</keyword>
<dbReference type="SUPFAM" id="SSF55729">
    <property type="entry name" value="Acyl-CoA N-acyltransferases (Nat)"/>
    <property type="match status" value="1"/>
</dbReference>
<dbReference type="InterPro" id="IPR012341">
    <property type="entry name" value="6hp_glycosidase-like_sf"/>
</dbReference>
<keyword evidence="6" id="KW-0106">Calcium</keyword>
<organism evidence="12 13">
    <name type="scientific">Marasmius tenuissimus</name>
    <dbReference type="NCBI Taxonomy" id="585030"/>
    <lineage>
        <taxon>Eukaryota</taxon>
        <taxon>Fungi</taxon>
        <taxon>Dikarya</taxon>
        <taxon>Basidiomycota</taxon>
        <taxon>Agaricomycotina</taxon>
        <taxon>Agaricomycetes</taxon>
        <taxon>Agaricomycetidae</taxon>
        <taxon>Agaricales</taxon>
        <taxon>Marasmiineae</taxon>
        <taxon>Marasmiaceae</taxon>
        <taxon>Marasmius</taxon>
    </lineage>
</organism>
<dbReference type="Proteomes" id="UP001437256">
    <property type="component" value="Unassembled WGS sequence"/>
</dbReference>
<dbReference type="CDD" id="cd04301">
    <property type="entry name" value="NAT_SF"/>
    <property type="match status" value="1"/>
</dbReference>
<evidence type="ECO:0000256" key="10">
    <source>
        <dbReference type="RuleBase" id="RU361193"/>
    </source>
</evidence>
<evidence type="ECO:0000256" key="3">
    <source>
        <dbReference type="ARBA" id="ARBA00007658"/>
    </source>
</evidence>
<evidence type="ECO:0000256" key="9">
    <source>
        <dbReference type="ARBA" id="ARBA00048605"/>
    </source>
</evidence>
<proteinExistence type="inferred from homology"/>
<dbReference type="EC" id="3.2.1.-" evidence="10"/>
<dbReference type="PANTHER" id="PTHR11742:SF55">
    <property type="entry name" value="ENDOPLASMIC RETICULUM MANNOSYL-OLIGOSACCHARIDE 1,2-ALPHA-MANNOSIDASE"/>
    <property type="match status" value="1"/>
</dbReference>
<dbReference type="Pfam" id="PF01532">
    <property type="entry name" value="Glyco_hydro_47"/>
    <property type="match status" value="1"/>
</dbReference>
<comment type="catalytic activity">
    <reaction evidence="9">
        <text>N(4)-(alpha-D-Man-(1-&gt;2)-alpha-D-Man-(1-&gt;2)-alpha-D-Man-(1-&gt;3)-[alpha-D-Man-(1-&gt;2)-alpha-D-Man-(1-&gt;3)-[alpha-D-Man-(1-&gt;2)-alpha-D-Man-(1-&gt;6)]-alpha-D-Man-(1-&gt;6)]-beta-D-Man-(1-&gt;4)-beta-D-GlcNAc-(1-&gt;4)-beta-D-GlcNAc)-L-asparaginyl-[protein] (N-glucan mannose isomer 9A1,2,3B1,2,3) + 4 H2O = N(4)-(alpha-D-Man-(1-&gt;3)-[alpha-D-Man-(1-&gt;3)-[alpha-D-Man-(1-&gt;6)]-alpha-D-Man-(1-&gt;6)]-beta-D-Man-(1-&gt;4)-beta-D-GlcNAc-(1-&gt;4)-beta-D-GlcNAc)-L-asparaginyl-[protein] (N-glucan mannose isomer 5A1,2) + 4 beta-D-mannose</text>
        <dbReference type="Rhea" id="RHEA:56008"/>
        <dbReference type="Rhea" id="RHEA-COMP:14356"/>
        <dbReference type="Rhea" id="RHEA-COMP:14367"/>
        <dbReference type="ChEBI" id="CHEBI:15377"/>
        <dbReference type="ChEBI" id="CHEBI:28563"/>
        <dbReference type="ChEBI" id="CHEBI:59087"/>
        <dbReference type="ChEBI" id="CHEBI:139493"/>
        <dbReference type="EC" id="3.2.1.113"/>
    </reaction>
</comment>
<dbReference type="InterPro" id="IPR050749">
    <property type="entry name" value="Glycosyl_Hydrolase_47"/>
</dbReference>
<evidence type="ECO:0000256" key="6">
    <source>
        <dbReference type="ARBA" id="ARBA00022837"/>
    </source>
</evidence>